<organism evidence="2 3">
    <name type="scientific">Candidatus Obscuribacter phosphatis</name>
    <dbReference type="NCBI Taxonomy" id="1906157"/>
    <lineage>
        <taxon>Bacteria</taxon>
        <taxon>Bacillati</taxon>
        <taxon>Candidatus Melainabacteria</taxon>
        <taxon>Candidatus Obscuribacterales</taxon>
        <taxon>Candidatus Obscuribacteraceae</taxon>
        <taxon>Candidatus Obscuribacter</taxon>
    </lineage>
</organism>
<reference evidence="2" key="1">
    <citation type="submission" date="2021-02" db="EMBL/GenBank/DDBJ databases">
        <title>Genome-Resolved Metagenomics of a Microbial Community Performing Photosynthetic Biological Nutrient Removal.</title>
        <authorList>
            <person name="Mcdaniel E.A."/>
        </authorList>
    </citation>
    <scope>NUCLEOTIDE SEQUENCE</scope>
    <source>
        <strain evidence="2">UWPOB_OBS1</strain>
    </source>
</reference>
<dbReference type="AlphaFoldDB" id="A0A8J7P8K7"/>
<proteinExistence type="predicted"/>
<evidence type="ECO:0000313" key="2">
    <source>
        <dbReference type="EMBL" id="MBN8662009.1"/>
    </source>
</evidence>
<feature type="compositionally biased region" description="Basic and acidic residues" evidence="1">
    <location>
        <begin position="1"/>
        <end position="25"/>
    </location>
</feature>
<protein>
    <submittedName>
        <fullName evidence="2">Trypsin-like peptidase domain-containing protein</fullName>
    </submittedName>
</protein>
<sequence length="350" mass="38556">MGGTDRRNEVAGGKTDREAPQEIKPFDQMTPGDRQAFERFVQQMTAPNSQDNGIVCKDIYKSKKDATQVTSLEFDTCYFSQTLDNGRSRQIEAPVMQPGADGTPRPVKEKITTEGVTMDSRRLYAFVHALPSVRPVSFDTAEGKKAGTAFFVSSDGLMATNAHVEEGSQGRLKVKLLRPDGSEEERDAFVVKRSPGQDLSLLQVVARPGETFQALKLSKVTDWRQQEPLVQIGNANGEGKISMAKARFSGLINQNEIPFDQQPKDVYQGRTLFKVEAPIPRGYSGGVILSVPGSQKDVMTGRVTMNGESAVRGVTVYSDTNKTAYVIPAARVQFLLDEYRKEKEPTAKKP</sequence>
<dbReference type="SUPFAM" id="SSF50494">
    <property type="entry name" value="Trypsin-like serine proteases"/>
    <property type="match status" value="1"/>
</dbReference>
<comment type="caution">
    <text evidence="2">The sequence shown here is derived from an EMBL/GenBank/DDBJ whole genome shotgun (WGS) entry which is preliminary data.</text>
</comment>
<gene>
    <name evidence="2" type="ORF">J0M35_16695</name>
</gene>
<accession>A0A8J7P8K7</accession>
<evidence type="ECO:0000313" key="3">
    <source>
        <dbReference type="Proteomes" id="UP000664277"/>
    </source>
</evidence>
<dbReference type="Pfam" id="PF13365">
    <property type="entry name" value="Trypsin_2"/>
    <property type="match status" value="1"/>
</dbReference>
<dbReference type="InterPro" id="IPR009003">
    <property type="entry name" value="Peptidase_S1_PA"/>
</dbReference>
<dbReference type="Gene3D" id="2.40.10.120">
    <property type="match status" value="1"/>
</dbReference>
<feature type="region of interest" description="Disordered" evidence="1">
    <location>
        <begin position="1"/>
        <end position="31"/>
    </location>
</feature>
<dbReference type="Proteomes" id="UP000664277">
    <property type="component" value="Unassembled WGS sequence"/>
</dbReference>
<dbReference type="EMBL" id="JAFLCK010000029">
    <property type="protein sequence ID" value="MBN8662009.1"/>
    <property type="molecule type" value="Genomic_DNA"/>
</dbReference>
<evidence type="ECO:0000256" key="1">
    <source>
        <dbReference type="SAM" id="MobiDB-lite"/>
    </source>
</evidence>
<name>A0A8J7P8K7_9BACT</name>